<sequence length="325" mass="37793">MQEFMLLLQVLIGFSVLATAIPKPENEHSSRVINKEPSDEEHYVDSQHNPAYDHEAFLGEEAKTFDQLTPEESTRRLGIIVDRMDKDQDGFVTGEELKDWILYTQQRYIRDNVERQWKSHNPEGKEKLPWAEYLSMVYGDMNEHEAENLEKSKDNNFSYAIMLKKDRRRWSAADLDGDDALTKEEFTAFLHAEEADHMKDIVVLETLEDIDKDGDGKVSVSEYIGDLYDGVQGEEEPEWVKNEREQFSMYRDKNGDGFLDFDEVKAWIIPADFDHAEAESRHLIFEVDTDADQKLTKDEILDKYNIFVGSKATDFGEALTRHDEF</sequence>
<feature type="signal peptide" evidence="13">
    <location>
        <begin position="1"/>
        <end position="20"/>
    </location>
</feature>
<comment type="function">
    <text evidence="9">Probable molecular chaperone assisting protein biosynthesis and transport in the endoplasmic reticulum. Required for the proper biosynthesis and transport of pulmonary surfactant-associated protein A/SP-A, pulmonary surfactant-associated protein D/SP-D and the lipid transporter ABCA3. By regulating both the proper expression and the degradation through the endoplasmic reticulum-associated protein degradation pathway of these proteins plays a crucial role in pulmonary surfactant homeostasis. Has an anti-fibrotic activity by negatively regulating the secretion of type I and type III collagens. This calcium-binding protein also transiently associates with immature PCSK6 and regulates its secretion.</text>
</comment>
<dbReference type="GO" id="GO:0015031">
    <property type="term" value="P:protein transport"/>
    <property type="evidence" value="ECO:0007669"/>
    <property type="project" value="UniProtKB-ARBA"/>
</dbReference>
<keyword evidence="15" id="KW-1185">Reference proteome</keyword>
<dbReference type="Pfam" id="PF13202">
    <property type="entry name" value="EF-hand_5"/>
    <property type="match status" value="2"/>
</dbReference>
<dbReference type="FunFam" id="1.10.238.10:FF:000104">
    <property type="entry name" value="calumenin isoform X1"/>
    <property type="match status" value="1"/>
</dbReference>
<gene>
    <name evidence="16" type="primary">LOC108624571</name>
</gene>
<feature type="region of interest" description="Disordered" evidence="12">
    <location>
        <begin position="25"/>
        <end position="45"/>
    </location>
</feature>
<feature type="domain" description="EF-hand" evidence="14">
    <location>
        <begin position="161"/>
        <end position="196"/>
    </location>
</feature>
<dbReference type="Pfam" id="PF13499">
    <property type="entry name" value="EF-hand_7"/>
    <property type="match status" value="1"/>
</dbReference>
<comment type="subunit">
    <text evidence="10">Interacts with PCSK6 (immature form including the propeptide); probably involved in the maturation and the secretion of PCSK6.</text>
</comment>
<dbReference type="SUPFAM" id="SSF47473">
    <property type="entry name" value="EF-hand"/>
    <property type="match status" value="2"/>
</dbReference>
<keyword evidence="6" id="KW-0106">Calcium</keyword>
<dbReference type="GeneID" id="108624571"/>
<feature type="domain" description="EF-hand" evidence="14">
    <location>
        <begin position="252"/>
        <end position="274"/>
    </location>
</feature>
<dbReference type="Proteomes" id="UP000694925">
    <property type="component" value="Unplaced"/>
</dbReference>
<evidence type="ECO:0000256" key="7">
    <source>
        <dbReference type="ARBA" id="ARBA00023180"/>
    </source>
</evidence>
<evidence type="ECO:0000256" key="8">
    <source>
        <dbReference type="ARBA" id="ARBA00023186"/>
    </source>
</evidence>
<dbReference type="SMART" id="SM00054">
    <property type="entry name" value="EFh"/>
    <property type="match status" value="5"/>
</dbReference>
<keyword evidence="2" id="KW-0479">Metal-binding</keyword>
<evidence type="ECO:0000256" key="2">
    <source>
        <dbReference type="ARBA" id="ARBA00022723"/>
    </source>
</evidence>
<dbReference type="PROSITE" id="PS00018">
    <property type="entry name" value="EF_HAND_1"/>
    <property type="match status" value="5"/>
</dbReference>
<reference evidence="16" key="1">
    <citation type="submission" date="2025-08" db="UniProtKB">
        <authorList>
            <consortium name="RefSeq"/>
        </authorList>
    </citation>
    <scope>IDENTIFICATION</scope>
    <source>
        <tissue evidence="16">Whole body</tissue>
    </source>
</reference>
<evidence type="ECO:0000256" key="13">
    <source>
        <dbReference type="SAM" id="SignalP"/>
    </source>
</evidence>
<dbReference type="PROSITE" id="PS50222">
    <property type="entry name" value="EF_HAND_2"/>
    <property type="match status" value="4"/>
</dbReference>
<keyword evidence="3 13" id="KW-0732">Signal</keyword>
<evidence type="ECO:0000313" key="16">
    <source>
        <dbReference type="RefSeq" id="XP_017879458.1"/>
    </source>
</evidence>
<dbReference type="GO" id="GO:0005509">
    <property type="term" value="F:calcium ion binding"/>
    <property type="evidence" value="ECO:0007669"/>
    <property type="project" value="InterPro"/>
</dbReference>
<feature type="chain" id="PRO_5042610757" description="Reticulocalbin-3" evidence="13">
    <location>
        <begin position="21"/>
        <end position="325"/>
    </location>
</feature>
<evidence type="ECO:0000313" key="15">
    <source>
        <dbReference type="Proteomes" id="UP000694925"/>
    </source>
</evidence>
<comment type="subcellular location">
    <subcellularLocation>
        <location evidence="1">Endoplasmic reticulum lumen</location>
    </subcellularLocation>
</comment>
<accession>A0AAJ7IY73</accession>
<organism evidence="15 16">
    <name type="scientific">Ceratina calcarata</name>
    <dbReference type="NCBI Taxonomy" id="156304"/>
    <lineage>
        <taxon>Eukaryota</taxon>
        <taxon>Metazoa</taxon>
        <taxon>Ecdysozoa</taxon>
        <taxon>Arthropoda</taxon>
        <taxon>Hexapoda</taxon>
        <taxon>Insecta</taxon>
        <taxon>Pterygota</taxon>
        <taxon>Neoptera</taxon>
        <taxon>Endopterygota</taxon>
        <taxon>Hymenoptera</taxon>
        <taxon>Apocrita</taxon>
        <taxon>Aculeata</taxon>
        <taxon>Apoidea</taxon>
        <taxon>Anthophila</taxon>
        <taxon>Apidae</taxon>
        <taxon>Ceratina</taxon>
        <taxon>Zadontomerus</taxon>
    </lineage>
</organism>
<evidence type="ECO:0000256" key="5">
    <source>
        <dbReference type="ARBA" id="ARBA00022824"/>
    </source>
</evidence>
<dbReference type="PANTHER" id="PTHR10827:SF52">
    <property type="entry name" value="IP16409P"/>
    <property type="match status" value="1"/>
</dbReference>
<evidence type="ECO:0000256" key="4">
    <source>
        <dbReference type="ARBA" id="ARBA00022737"/>
    </source>
</evidence>
<feature type="domain" description="EF-hand" evidence="14">
    <location>
        <begin position="198"/>
        <end position="233"/>
    </location>
</feature>
<protein>
    <recommendedName>
        <fullName evidence="11">Reticulocalbin-3</fullName>
    </recommendedName>
</protein>
<dbReference type="InterPro" id="IPR018247">
    <property type="entry name" value="EF_Hand_1_Ca_BS"/>
</dbReference>
<evidence type="ECO:0000256" key="12">
    <source>
        <dbReference type="SAM" id="MobiDB-lite"/>
    </source>
</evidence>
<feature type="domain" description="EF-hand" evidence="14">
    <location>
        <begin position="72"/>
        <end position="107"/>
    </location>
</feature>
<evidence type="ECO:0000256" key="11">
    <source>
        <dbReference type="ARBA" id="ARBA00072696"/>
    </source>
</evidence>
<keyword evidence="5" id="KW-0256">Endoplasmic reticulum</keyword>
<evidence type="ECO:0000256" key="1">
    <source>
        <dbReference type="ARBA" id="ARBA00004319"/>
    </source>
</evidence>
<dbReference type="RefSeq" id="XP_017879458.1">
    <property type="nucleotide sequence ID" value="XM_018023969.2"/>
</dbReference>
<dbReference type="CDD" id="cd16226">
    <property type="entry name" value="EFh_CREC_Calumenin_like"/>
    <property type="match status" value="1"/>
</dbReference>
<keyword evidence="8" id="KW-0143">Chaperone</keyword>
<dbReference type="PANTHER" id="PTHR10827">
    <property type="entry name" value="RETICULOCALBIN"/>
    <property type="match status" value="1"/>
</dbReference>
<keyword evidence="7" id="KW-0325">Glycoprotein</keyword>
<proteinExistence type="predicted"/>
<dbReference type="InterPro" id="IPR011992">
    <property type="entry name" value="EF-hand-dom_pair"/>
</dbReference>
<evidence type="ECO:0000256" key="3">
    <source>
        <dbReference type="ARBA" id="ARBA00022729"/>
    </source>
</evidence>
<evidence type="ECO:0000256" key="9">
    <source>
        <dbReference type="ARBA" id="ARBA00056975"/>
    </source>
</evidence>
<evidence type="ECO:0000259" key="14">
    <source>
        <dbReference type="PROSITE" id="PS50222"/>
    </source>
</evidence>
<dbReference type="CTD" id="38145"/>
<name>A0AAJ7IY73_9HYME</name>
<dbReference type="FunFam" id="1.10.238.10:FF:000090">
    <property type="entry name" value="calumenin isoform X2"/>
    <property type="match status" value="1"/>
</dbReference>
<dbReference type="Gene3D" id="1.10.238.10">
    <property type="entry name" value="EF-hand"/>
    <property type="match status" value="2"/>
</dbReference>
<dbReference type="InterPro" id="IPR002048">
    <property type="entry name" value="EF_hand_dom"/>
</dbReference>
<dbReference type="GO" id="GO:0005788">
    <property type="term" value="C:endoplasmic reticulum lumen"/>
    <property type="evidence" value="ECO:0007669"/>
    <property type="project" value="UniProtKB-SubCell"/>
</dbReference>
<dbReference type="KEGG" id="ccal:108624571"/>
<keyword evidence="4" id="KW-0677">Repeat</keyword>
<dbReference type="AlphaFoldDB" id="A0AAJ7IY73"/>
<evidence type="ECO:0000256" key="10">
    <source>
        <dbReference type="ARBA" id="ARBA00063143"/>
    </source>
</evidence>
<evidence type="ECO:0000256" key="6">
    <source>
        <dbReference type="ARBA" id="ARBA00022837"/>
    </source>
</evidence>